<protein>
    <recommendedName>
        <fullName evidence="2">MATH domain-containing protein</fullName>
    </recommendedName>
</protein>
<organism evidence="3 4">
    <name type="scientific">Canavalia gladiata</name>
    <name type="common">Sword bean</name>
    <name type="synonym">Dolichos gladiatus</name>
    <dbReference type="NCBI Taxonomy" id="3824"/>
    <lineage>
        <taxon>Eukaryota</taxon>
        <taxon>Viridiplantae</taxon>
        <taxon>Streptophyta</taxon>
        <taxon>Embryophyta</taxon>
        <taxon>Tracheophyta</taxon>
        <taxon>Spermatophyta</taxon>
        <taxon>Magnoliopsida</taxon>
        <taxon>eudicotyledons</taxon>
        <taxon>Gunneridae</taxon>
        <taxon>Pentapetalae</taxon>
        <taxon>rosids</taxon>
        <taxon>fabids</taxon>
        <taxon>Fabales</taxon>
        <taxon>Fabaceae</taxon>
        <taxon>Papilionoideae</taxon>
        <taxon>50 kb inversion clade</taxon>
        <taxon>NPAAA clade</taxon>
        <taxon>indigoferoid/millettioid clade</taxon>
        <taxon>Phaseoleae</taxon>
        <taxon>Canavalia</taxon>
    </lineage>
</organism>
<feature type="domain" description="MATH" evidence="2">
    <location>
        <begin position="97"/>
        <end position="232"/>
    </location>
</feature>
<feature type="region of interest" description="Disordered" evidence="1">
    <location>
        <begin position="1"/>
        <end position="42"/>
    </location>
</feature>
<dbReference type="CDD" id="cd00121">
    <property type="entry name" value="MATH"/>
    <property type="match status" value="2"/>
</dbReference>
<feature type="domain" description="MATH" evidence="2">
    <location>
        <begin position="253"/>
        <end position="380"/>
    </location>
</feature>
<dbReference type="AlphaFoldDB" id="A0AAN9MZA6"/>
<evidence type="ECO:0000313" key="4">
    <source>
        <dbReference type="Proteomes" id="UP001367508"/>
    </source>
</evidence>
<dbReference type="PROSITE" id="PS50144">
    <property type="entry name" value="MATH"/>
    <property type="match status" value="2"/>
</dbReference>
<gene>
    <name evidence="3" type="ORF">VNO77_05560</name>
</gene>
<dbReference type="PANTHER" id="PTHR46162:SF2">
    <property type="entry name" value="ANKYRIN REPEAT-CONTAINING PROTEIN-RELATED"/>
    <property type="match status" value="1"/>
</dbReference>
<dbReference type="Proteomes" id="UP001367508">
    <property type="component" value="Unassembled WGS sequence"/>
</dbReference>
<dbReference type="PANTHER" id="PTHR46162">
    <property type="entry name" value="TRAF-LIKE FAMILY PROTEIN"/>
    <property type="match status" value="1"/>
</dbReference>
<sequence>MNDDIQTELNSLERERDKKSPAMDSRPLTDDSTATASPRRRRTIDVKVQIDHNDVSRRSGAHHERVLTSITRYLLVDNFMVMDNQDGISRSVVDVPPAHYVVKVQLFSLLTKNSIERYESGNFEAGGYKWKLVLYPNGNKSKNVKDHISLYLALDEASSLHHGWEIYVNFRLFLHDQNNDNYLVVQDSVRKERRFHKMKVEWGFDQFIPLKDFNLASKGYLVDDACAFGAEVFVCRERSTGKGECLVMMKEAIAYKHLCEFDLSTLDSECLDSKPFNAGNYTWKIKLYPKGKSAELGSSLSLYLALADPSTLSPSSKIYAQIILRILDQKQAKHHFGKGNYWFSASSHENGASRFLLISIFTNQNSGYLVKDTCLVEAEITILGVVDALA</sequence>
<dbReference type="InterPro" id="IPR008974">
    <property type="entry name" value="TRAF-like"/>
</dbReference>
<dbReference type="EMBL" id="JAYMYQ010000001">
    <property type="protein sequence ID" value="KAK7363417.1"/>
    <property type="molecule type" value="Genomic_DNA"/>
</dbReference>
<accession>A0AAN9MZA6</accession>
<dbReference type="Gene3D" id="2.60.210.10">
    <property type="entry name" value="Apoptosis, Tumor Necrosis Factor Receptor Associated Protein 2, Chain A"/>
    <property type="match status" value="2"/>
</dbReference>
<evidence type="ECO:0000256" key="1">
    <source>
        <dbReference type="SAM" id="MobiDB-lite"/>
    </source>
</evidence>
<feature type="compositionally biased region" description="Basic and acidic residues" evidence="1">
    <location>
        <begin position="11"/>
        <end position="21"/>
    </location>
</feature>
<proteinExistence type="predicted"/>
<dbReference type="InterPro" id="IPR002083">
    <property type="entry name" value="MATH/TRAF_dom"/>
</dbReference>
<reference evidence="3 4" key="1">
    <citation type="submission" date="2024-01" db="EMBL/GenBank/DDBJ databases">
        <title>The genomes of 5 underutilized Papilionoideae crops provide insights into root nodulation and disease resistanc.</title>
        <authorList>
            <person name="Jiang F."/>
        </authorList>
    </citation>
    <scope>NUCLEOTIDE SEQUENCE [LARGE SCALE GENOMIC DNA]</scope>
    <source>
        <strain evidence="3">LVBAO_FW01</strain>
        <tissue evidence="3">Leaves</tissue>
    </source>
</reference>
<evidence type="ECO:0000259" key="2">
    <source>
        <dbReference type="PROSITE" id="PS50144"/>
    </source>
</evidence>
<evidence type="ECO:0000313" key="3">
    <source>
        <dbReference type="EMBL" id="KAK7363417.1"/>
    </source>
</evidence>
<comment type="caution">
    <text evidence="3">The sequence shown here is derived from an EMBL/GenBank/DDBJ whole genome shotgun (WGS) entry which is preliminary data.</text>
</comment>
<dbReference type="Pfam" id="PF22486">
    <property type="entry name" value="MATH_2"/>
    <property type="match status" value="2"/>
</dbReference>
<keyword evidence="4" id="KW-1185">Reference proteome</keyword>
<dbReference type="SMART" id="SM00061">
    <property type="entry name" value="MATH"/>
    <property type="match status" value="2"/>
</dbReference>
<dbReference type="SUPFAM" id="SSF49599">
    <property type="entry name" value="TRAF domain-like"/>
    <property type="match status" value="2"/>
</dbReference>
<name>A0AAN9MZA6_CANGL</name>